<proteinExistence type="predicted"/>
<name>A0A162BVG0_9GAMM</name>
<dbReference type="EMBL" id="AUXX01000005">
    <property type="protein sequence ID" value="KZN69247.1"/>
    <property type="molecule type" value="Genomic_DNA"/>
</dbReference>
<reference evidence="1 2" key="1">
    <citation type="submission" date="2013-07" db="EMBL/GenBank/DDBJ databases">
        <title>Comparative Genomic and Metabolomic Analysis of Twelve Strains of Pseudoalteromonas luteoviolacea.</title>
        <authorList>
            <person name="Vynne N.G."/>
            <person name="Mansson M."/>
            <person name="Gram L."/>
        </authorList>
    </citation>
    <scope>NUCLEOTIDE SEQUENCE [LARGE SCALE GENOMIC DNA]</scope>
    <source>
        <strain evidence="1 2">S4060-1</strain>
    </source>
</reference>
<gene>
    <name evidence="1" type="ORF">N478_11480</name>
</gene>
<evidence type="ECO:0000313" key="2">
    <source>
        <dbReference type="Proteomes" id="UP000076661"/>
    </source>
</evidence>
<accession>A0A162BVG0</accession>
<evidence type="ECO:0000313" key="1">
    <source>
        <dbReference type="EMBL" id="KZN69247.1"/>
    </source>
</evidence>
<comment type="caution">
    <text evidence="1">The sequence shown here is derived from an EMBL/GenBank/DDBJ whole genome shotgun (WGS) entry which is preliminary data.</text>
</comment>
<organism evidence="1 2">
    <name type="scientific">Pseudoalteromonas luteoviolacea S4060-1</name>
    <dbReference type="NCBI Taxonomy" id="1365257"/>
    <lineage>
        <taxon>Bacteria</taxon>
        <taxon>Pseudomonadati</taxon>
        <taxon>Pseudomonadota</taxon>
        <taxon>Gammaproteobacteria</taxon>
        <taxon>Alteromonadales</taxon>
        <taxon>Pseudoalteromonadaceae</taxon>
        <taxon>Pseudoalteromonas</taxon>
    </lineage>
</organism>
<sequence>MALVTLSLRQDKPTGDSIVFYAIVQVNLAICLRVCHHTTGELKKQSSGH</sequence>
<dbReference type="Proteomes" id="UP000076661">
    <property type="component" value="Unassembled WGS sequence"/>
</dbReference>
<dbReference type="AlphaFoldDB" id="A0A162BVG0"/>
<protein>
    <submittedName>
        <fullName evidence="1">Uncharacterized protein</fullName>
    </submittedName>
</protein>